<accession>A0A8J6BLE1</accession>
<protein>
    <submittedName>
        <fullName evidence="2">Ankyrin repeat domain-containing protein 33B</fullName>
    </submittedName>
</protein>
<name>A0A8J6BLE1_GALPY</name>
<organism evidence="2 3">
    <name type="scientific">Galemys pyrenaicus</name>
    <name type="common">Iberian desman</name>
    <name type="synonym">Pyrenean desman</name>
    <dbReference type="NCBI Taxonomy" id="202257"/>
    <lineage>
        <taxon>Eukaryota</taxon>
        <taxon>Metazoa</taxon>
        <taxon>Chordata</taxon>
        <taxon>Craniata</taxon>
        <taxon>Vertebrata</taxon>
        <taxon>Euteleostomi</taxon>
        <taxon>Mammalia</taxon>
        <taxon>Eutheria</taxon>
        <taxon>Laurasiatheria</taxon>
        <taxon>Eulipotyphla</taxon>
        <taxon>Talpidae</taxon>
        <taxon>Galemys</taxon>
    </lineage>
</organism>
<evidence type="ECO:0000256" key="1">
    <source>
        <dbReference type="SAM" id="MobiDB-lite"/>
    </source>
</evidence>
<evidence type="ECO:0000313" key="2">
    <source>
        <dbReference type="EMBL" id="KAG8523714.1"/>
    </source>
</evidence>
<feature type="compositionally biased region" description="Polar residues" evidence="1">
    <location>
        <begin position="125"/>
        <end position="134"/>
    </location>
</feature>
<evidence type="ECO:0000313" key="3">
    <source>
        <dbReference type="Proteomes" id="UP000700334"/>
    </source>
</evidence>
<feature type="region of interest" description="Disordered" evidence="1">
    <location>
        <begin position="103"/>
        <end position="134"/>
    </location>
</feature>
<dbReference type="OrthoDB" id="10057496at2759"/>
<proteinExistence type="predicted"/>
<gene>
    <name evidence="2" type="ORF">J0S82_002501</name>
</gene>
<dbReference type="EMBL" id="JAGFMF010011402">
    <property type="protein sequence ID" value="KAG8523714.1"/>
    <property type="molecule type" value="Genomic_DNA"/>
</dbReference>
<sequence length="134" mass="14373">MVLLAGPGPEGGGTRCVSPQPPSPPRDAQAREDPEDYEEYEDFSRLPDTRSLASDDSFYPPGDKECGAVSVESVPEGAPEAATLLRAASANDVGLLRTLVQRGPRAEEVQETDRNGRCDRKEQCSPMSGRQTPA</sequence>
<dbReference type="AlphaFoldDB" id="A0A8J6BLE1"/>
<comment type="caution">
    <text evidence="2">The sequence shown here is derived from an EMBL/GenBank/DDBJ whole genome shotgun (WGS) entry which is preliminary data.</text>
</comment>
<feature type="region of interest" description="Disordered" evidence="1">
    <location>
        <begin position="1"/>
        <end position="70"/>
    </location>
</feature>
<keyword evidence="3" id="KW-1185">Reference proteome</keyword>
<reference evidence="2" key="1">
    <citation type="journal article" date="2021" name="Evol. Appl.">
        <title>The genome of the Pyrenean desman and the effects of bottlenecks and inbreeding on the genomic landscape of an endangered species.</title>
        <authorList>
            <person name="Escoda L."/>
            <person name="Castresana J."/>
        </authorList>
    </citation>
    <scope>NUCLEOTIDE SEQUENCE</scope>
    <source>
        <strain evidence="2">IBE-C5619</strain>
    </source>
</reference>
<dbReference type="Proteomes" id="UP000700334">
    <property type="component" value="Unassembled WGS sequence"/>
</dbReference>
<feature type="compositionally biased region" description="Basic and acidic residues" evidence="1">
    <location>
        <begin position="104"/>
        <end position="123"/>
    </location>
</feature>